<evidence type="ECO:0000313" key="9">
    <source>
        <dbReference type="EMBL" id="MFD1716709.1"/>
    </source>
</evidence>
<keyword evidence="10" id="KW-1185">Reference proteome</keyword>
<evidence type="ECO:0000313" key="10">
    <source>
        <dbReference type="Proteomes" id="UP001597277"/>
    </source>
</evidence>
<feature type="transmembrane region" description="Helical" evidence="8">
    <location>
        <begin position="94"/>
        <end position="114"/>
    </location>
</feature>
<feature type="transmembrane region" description="Helical" evidence="8">
    <location>
        <begin position="41"/>
        <end position="58"/>
    </location>
</feature>
<feature type="transmembrane region" description="Helical" evidence="8">
    <location>
        <begin position="70"/>
        <end position="88"/>
    </location>
</feature>
<dbReference type="InterPro" id="IPR002781">
    <property type="entry name" value="TM_pro_TauE-like"/>
</dbReference>
<keyword evidence="7 8" id="KW-0472">Membrane</keyword>
<name>A0ABW4L137_9MICO</name>
<dbReference type="RefSeq" id="WP_388002135.1">
    <property type="nucleotide sequence ID" value="NZ_JBHUEE010000001.1"/>
</dbReference>
<sequence>MSAALALLAVAGGSTLQRLTGMGFALVAAPALVLLLDPVEGVLVTNAGASLAALLLFVKLRGAVDWRRLTYLLPAALAGIAPGAWVALTVPAPVLDVVVGVAVIGGISASFVAARVGEMRGRGPMIGLGFASGFMNVSAGVGGPALSVYGVASRWAQVSFAATLQPLFLAMGVVSLAAKWWGGGADVATQPWWLWAGVAATVVLGVVVGSRLAPRVSAGQARTLVIVIAYVGGVATLVRGVAALW</sequence>
<evidence type="ECO:0000256" key="1">
    <source>
        <dbReference type="ARBA" id="ARBA00004651"/>
    </source>
</evidence>
<keyword evidence="5 8" id="KW-0812">Transmembrane</keyword>
<comment type="caution">
    <text evidence="9">The sequence shown here is derived from an EMBL/GenBank/DDBJ whole genome shotgun (WGS) entry which is preliminary data.</text>
</comment>
<evidence type="ECO:0000256" key="6">
    <source>
        <dbReference type="ARBA" id="ARBA00022989"/>
    </source>
</evidence>
<proteinExistence type="inferred from homology"/>
<evidence type="ECO:0000256" key="7">
    <source>
        <dbReference type="ARBA" id="ARBA00023136"/>
    </source>
</evidence>
<accession>A0ABW4L137</accession>
<evidence type="ECO:0000256" key="2">
    <source>
        <dbReference type="ARBA" id="ARBA00009142"/>
    </source>
</evidence>
<feature type="transmembrane region" description="Helical" evidence="8">
    <location>
        <begin position="158"/>
        <end position="180"/>
    </location>
</feature>
<dbReference type="Proteomes" id="UP001597277">
    <property type="component" value="Unassembled WGS sequence"/>
</dbReference>
<reference evidence="10" key="1">
    <citation type="journal article" date="2019" name="Int. J. Syst. Evol. Microbiol.">
        <title>The Global Catalogue of Microorganisms (GCM) 10K type strain sequencing project: providing services to taxonomists for standard genome sequencing and annotation.</title>
        <authorList>
            <consortium name="The Broad Institute Genomics Platform"/>
            <consortium name="The Broad Institute Genome Sequencing Center for Infectious Disease"/>
            <person name="Wu L."/>
            <person name="Ma J."/>
        </authorList>
    </citation>
    <scope>NUCLEOTIDE SEQUENCE [LARGE SCALE GENOMIC DNA]</scope>
    <source>
        <strain evidence="10">JCM 17130</strain>
    </source>
</reference>
<keyword evidence="4 8" id="KW-1003">Cell membrane</keyword>
<feature type="transmembrane region" description="Helical" evidence="8">
    <location>
        <begin position="224"/>
        <end position="244"/>
    </location>
</feature>
<keyword evidence="6 8" id="KW-1133">Transmembrane helix</keyword>
<keyword evidence="3" id="KW-0813">Transport</keyword>
<dbReference type="Pfam" id="PF01925">
    <property type="entry name" value="TauE"/>
    <property type="match status" value="1"/>
</dbReference>
<organism evidence="9 10">
    <name type="scientific">Georgenia deserti</name>
    <dbReference type="NCBI Taxonomy" id="2093781"/>
    <lineage>
        <taxon>Bacteria</taxon>
        <taxon>Bacillati</taxon>
        <taxon>Actinomycetota</taxon>
        <taxon>Actinomycetes</taxon>
        <taxon>Micrococcales</taxon>
        <taxon>Bogoriellaceae</taxon>
        <taxon>Georgenia</taxon>
    </lineage>
</organism>
<protein>
    <recommendedName>
        <fullName evidence="8">Probable membrane transporter protein</fullName>
    </recommendedName>
</protein>
<gene>
    <name evidence="9" type="ORF">ACFSE6_02595</name>
</gene>
<evidence type="ECO:0000256" key="5">
    <source>
        <dbReference type="ARBA" id="ARBA00022692"/>
    </source>
</evidence>
<comment type="similarity">
    <text evidence="2 8">Belongs to the 4-toluene sulfonate uptake permease (TSUP) (TC 2.A.102) family.</text>
</comment>
<dbReference type="PANTHER" id="PTHR30269:SF37">
    <property type="entry name" value="MEMBRANE TRANSPORTER PROTEIN"/>
    <property type="match status" value="1"/>
</dbReference>
<evidence type="ECO:0000256" key="3">
    <source>
        <dbReference type="ARBA" id="ARBA00022448"/>
    </source>
</evidence>
<feature type="transmembrane region" description="Helical" evidence="8">
    <location>
        <begin position="192"/>
        <end position="212"/>
    </location>
</feature>
<evidence type="ECO:0000256" key="8">
    <source>
        <dbReference type="RuleBase" id="RU363041"/>
    </source>
</evidence>
<evidence type="ECO:0000256" key="4">
    <source>
        <dbReference type="ARBA" id="ARBA00022475"/>
    </source>
</evidence>
<dbReference type="InterPro" id="IPR052017">
    <property type="entry name" value="TSUP"/>
</dbReference>
<dbReference type="EMBL" id="JBHUEE010000001">
    <property type="protein sequence ID" value="MFD1716709.1"/>
    <property type="molecule type" value="Genomic_DNA"/>
</dbReference>
<comment type="subcellular location">
    <subcellularLocation>
        <location evidence="1 8">Cell membrane</location>
        <topology evidence="1 8">Multi-pass membrane protein</topology>
    </subcellularLocation>
</comment>
<feature type="transmembrane region" description="Helical" evidence="8">
    <location>
        <begin position="126"/>
        <end position="152"/>
    </location>
</feature>
<dbReference type="PANTHER" id="PTHR30269">
    <property type="entry name" value="TRANSMEMBRANE PROTEIN YFCA"/>
    <property type="match status" value="1"/>
</dbReference>